<keyword evidence="2" id="KW-1185">Reference proteome</keyword>
<dbReference type="GO" id="GO:0005506">
    <property type="term" value="F:iron ion binding"/>
    <property type="evidence" value="ECO:0007669"/>
    <property type="project" value="InterPro"/>
</dbReference>
<name>A0A8H5CGL1_9AGAR</name>
<evidence type="ECO:0000313" key="1">
    <source>
        <dbReference type="EMBL" id="KAF5340388.1"/>
    </source>
</evidence>
<dbReference type="OrthoDB" id="3541472at2759"/>
<organism evidence="1 2">
    <name type="scientific">Ephemerocybe angulata</name>
    <dbReference type="NCBI Taxonomy" id="980116"/>
    <lineage>
        <taxon>Eukaryota</taxon>
        <taxon>Fungi</taxon>
        <taxon>Dikarya</taxon>
        <taxon>Basidiomycota</taxon>
        <taxon>Agaricomycotina</taxon>
        <taxon>Agaricomycetes</taxon>
        <taxon>Agaricomycetidae</taxon>
        <taxon>Agaricales</taxon>
        <taxon>Agaricineae</taxon>
        <taxon>Psathyrellaceae</taxon>
        <taxon>Ephemerocybe</taxon>
    </lineage>
</organism>
<gene>
    <name evidence="1" type="ORF">D9611_007767</name>
</gene>
<dbReference type="AlphaFoldDB" id="A0A8H5CGL1"/>
<dbReference type="InterPro" id="IPR036396">
    <property type="entry name" value="Cyt_P450_sf"/>
</dbReference>
<proteinExistence type="predicted"/>
<comment type="caution">
    <text evidence="1">The sequence shown here is derived from an EMBL/GenBank/DDBJ whole genome shotgun (WGS) entry which is preliminary data.</text>
</comment>
<dbReference type="Proteomes" id="UP000541558">
    <property type="component" value="Unassembled WGS sequence"/>
</dbReference>
<dbReference type="GO" id="GO:0016705">
    <property type="term" value="F:oxidoreductase activity, acting on paired donors, with incorporation or reduction of molecular oxygen"/>
    <property type="evidence" value="ECO:0007669"/>
    <property type="project" value="InterPro"/>
</dbReference>
<dbReference type="GO" id="GO:0020037">
    <property type="term" value="F:heme binding"/>
    <property type="evidence" value="ECO:0007669"/>
    <property type="project" value="InterPro"/>
</dbReference>
<reference evidence="1 2" key="1">
    <citation type="journal article" date="2020" name="ISME J.">
        <title>Uncovering the hidden diversity of litter-decomposition mechanisms in mushroom-forming fungi.</title>
        <authorList>
            <person name="Floudas D."/>
            <person name="Bentzer J."/>
            <person name="Ahren D."/>
            <person name="Johansson T."/>
            <person name="Persson P."/>
            <person name="Tunlid A."/>
        </authorList>
    </citation>
    <scope>NUCLEOTIDE SEQUENCE [LARGE SCALE GENOMIC DNA]</scope>
    <source>
        <strain evidence="1 2">CBS 175.51</strain>
    </source>
</reference>
<sequence>MEALAFEIVAEILGDSDVSFHPFMKMLVAKDLPNVHSVYPSLKQFHDLKYIYLRLVCKRFRIILEPLQFKDITIYFMKRNISSMPEKLSSLAAGDSPYARWATKLKLRPWYSSKVFEKYDGPDLKQELARQTLWLVRALQAMPSLQSIQYSINSRLPRNAHAEILTTLSRYSDLKELYLDFAEDTPMHCSLLPTISNLRSLEIRFPRFQREVVNAVNLMIAQSPAIQQLKITQTRSVDHIDLSTILEESTRNKALFKPSLEELRISSSKVKLTPSCVPFLLSLRRLTLDRGSEALPPFWRSLTHHGVQIQALQVHRMTPPILEYLLSCPRLCELKFHWPKLRAREGLDFAENVSRQFFDDVLPLLSPTLQVLRAMGDGPFEHGSWCACESNFQRIFKAQNLRELEVNYHFPLRSRDVSLNAVSLDARLSAMSENLLQLESLTLKPVWKHDSQGGGAIVETPGLSSDIPFLPIYRSSGERDLATTNEAAAYNKLAQKYGEMFFFSVLGQNILFVDSFQVGYDLFEKRSSIYSDRKRSVMMNDL</sequence>
<dbReference type="SUPFAM" id="SSF52047">
    <property type="entry name" value="RNI-like"/>
    <property type="match status" value="1"/>
</dbReference>
<dbReference type="Gene3D" id="3.80.10.10">
    <property type="entry name" value="Ribonuclease Inhibitor"/>
    <property type="match status" value="1"/>
</dbReference>
<dbReference type="InterPro" id="IPR032675">
    <property type="entry name" value="LRR_dom_sf"/>
</dbReference>
<accession>A0A8H5CGL1</accession>
<evidence type="ECO:0000313" key="2">
    <source>
        <dbReference type="Proteomes" id="UP000541558"/>
    </source>
</evidence>
<dbReference type="Gene3D" id="1.10.630.10">
    <property type="entry name" value="Cytochrome P450"/>
    <property type="match status" value="1"/>
</dbReference>
<dbReference type="EMBL" id="JAACJK010000004">
    <property type="protein sequence ID" value="KAF5340388.1"/>
    <property type="molecule type" value="Genomic_DNA"/>
</dbReference>
<dbReference type="GO" id="GO:0004497">
    <property type="term" value="F:monooxygenase activity"/>
    <property type="evidence" value="ECO:0007669"/>
    <property type="project" value="InterPro"/>
</dbReference>
<protein>
    <submittedName>
        <fullName evidence="1">Uncharacterized protein</fullName>
    </submittedName>
</protein>